<evidence type="ECO:0000313" key="4">
    <source>
        <dbReference type="Proteomes" id="UP001443914"/>
    </source>
</evidence>
<dbReference type="InterPro" id="IPR055294">
    <property type="entry name" value="FBL60-like"/>
</dbReference>
<dbReference type="InterPro" id="IPR001810">
    <property type="entry name" value="F-box_dom"/>
</dbReference>
<dbReference type="AlphaFoldDB" id="A0AAW1IHN8"/>
<organism evidence="3 4">
    <name type="scientific">Saponaria officinalis</name>
    <name type="common">Common soapwort</name>
    <name type="synonym">Lychnis saponaria</name>
    <dbReference type="NCBI Taxonomy" id="3572"/>
    <lineage>
        <taxon>Eukaryota</taxon>
        <taxon>Viridiplantae</taxon>
        <taxon>Streptophyta</taxon>
        <taxon>Embryophyta</taxon>
        <taxon>Tracheophyta</taxon>
        <taxon>Spermatophyta</taxon>
        <taxon>Magnoliopsida</taxon>
        <taxon>eudicotyledons</taxon>
        <taxon>Gunneridae</taxon>
        <taxon>Pentapetalae</taxon>
        <taxon>Caryophyllales</taxon>
        <taxon>Caryophyllaceae</taxon>
        <taxon>Caryophylleae</taxon>
        <taxon>Saponaria</taxon>
    </lineage>
</organism>
<dbReference type="CDD" id="cd22160">
    <property type="entry name" value="F-box_AtFBL13-like"/>
    <property type="match status" value="1"/>
</dbReference>
<accession>A0AAW1IHN8</accession>
<dbReference type="PANTHER" id="PTHR31293">
    <property type="entry name" value="RNI-LIKE SUPERFAMILY PROTEIN"/>
    <property type="match status" value="1"/>
</dbReference>
<comment type="caution">
    <text evidence="3">The sequence shown here is derived from an EMBL/GenBank/DDBJ whole genome shotgun (WGS) entry which is preliminary data.</text>
</comment>
<proteinExistence type="predicted"/>
<feature type="compositionally biased region" description="Polar residues" evidence="1">
    <location>
        <begin position="73"/>
        <end position="91"/>
    </location>
</feature>
<dbReference type="SUPFAM" id="SSF81383">
    <property type="entry name" value="F-box domain"/>
    <property type="match status" value="1"/>
</dbReference>
<evidence type="ECO:0000259" key="2">
    <source>
        <dbReference type="PROSITE" id="PS50181"/>
    </source>
</evidence>
<gene>
    <name evidence="3" type="ORF">RND81_09G038100</name>
</gene>
<feature type="region of interest" description="Disordered" evidence="1">
    <location>
        <begin position="61"/>
        <end position="96"/>
    </location>
</feature>
<dbReference type="PROSITE" id="PS50181">
    <property type="entry name" value="FBOX"/>
    <property type="match status" value="1"/>
</dbReference>
<dbReference type="PANTHER" id="PTHR31293:SF12">
    <property type="entry name" value="RNI-LIKE SUPERFAMILY PROTEIN"/>
    <property type="match status" value="1"/>
</dbReference>
<dbReference type="InterPro" id="IPR053781">
    <property type="entry name" value="F-box_AtFBL13-like"/>
</dbReference>
<dbReference type="InterPro" id="IPR006566">
    <property type="entry name" value="FBD"/>
</dbReference>
<dbReference type="Pfam" id="PF08387">
    <property type="entry name" value="FBD"/>
    <property type="match status" value="1"/>
</dbReference>
<feature type="domain" description="F-box" evidence="2">
    <location>
        <begin position="116"/>
        <end position="164"/>
    </location>
</feature>
<dbReference type="EMBL" id="JBDFQZ010000009">
    <property type="protein sequence ID" value="KAK9689144.1"/>
    <property type="molecule type" value="Genomic_DNA"/>
</dbReference>
<dbReference type="Proteomes" id="UP001443914">
    <property type="component" value="Unassembled WGS sequence"/>
</dbReference>
<reference evidence="3" key="1">
    <citation type="submission" date="2024-03" db="EMBL/GenBank/DDBJ databases">
        <title>WGS assembly of Saponaria officinalis var. Norfolk2.</title>
        <authorList>
            <person name="Jenkins J."/>
            <person name="Shu S."/>
            <person name="Grimwood J."/>
            <person name="Barry K."/>
            <person name="Goodstein D."/>
            <person name="Schmutz J."/>
            <person name="Leebens-Mack J."/>
            <person name="Osbourn A."/>
        </authorList>
    </citation>
    <scope>NUCLEOTIDE SEQUENCE [LARGE SCALE GENOMIC DNA]</scope>
    <source>
        <strain evidence="3">JIC</strain>
    </source>
</reference>
<protein>
    <recommendedName>
        <fullName evidence="2">F-box domain-containing protein</fullName>
    </recommendedName>
</protein>
<name>A0AAW1IHN8_SAPOF</name>
<evidence type="ECO:0000256" key="1">
    <source>
        <dbReference type="SAM" id="MobiDB-lite"/>
    </source>
</evidence>
<dbReference type="Gene3D" id="1.20.1280.50">
    <property type="match status" value="1"/>
</dbReference>
<evidence type="ECO:0000313" key="3">
    <source>
        <dbReference type="EMBL" id="KAK9689144.1"/>
    </source>
</evidence>
<keyword evidence="4" id="KW-1185">Reference proteome</keyword>
<dbReference type="Pfam" id="PF00646">
    <property type="entry name" value="F-box"/>
    <property type="match status" value="1"/>
</dbReference>
<dbReference type="SMART" id="SM00579">
    <property type="entry name" value="FBD"/>
    <property type="match status" value="1"/>
</dbReference>
<sequence length="509" mass="58187">MYPNTNLMYLILIFMYPTNSPDPNLITADGSQNTITDTLSEPPPWLQPLTPCHNYTFTNTTHNHHSREYHSPSAHTTTTHQPPNESPTIAQPPTHDNYISLKRCQKRRTLPETEKKDRISNLPNEVLGRILSLLPTKYAVATSILSSSWRNLYQLSSNLDFDDSLLLNPQMRSSAPDRHTRFSTFVDQVLVKCSRSQISRFRLKSGKHVGYSHFTLWVLFALTCFSNMTELELTIKWRRRYVLQFPNSTCENLVTLKLDSSCMLHGEYNFADIKGILKGCQLLEELVIIGCDWNGSKLSFRNLLLRKLTLDLGLGGILEQLNESKITFNLPSGYNEDIFEDDQYLCDTMLSLIVGVKNCECLYLSGLCLRALTRGEFELPVFENLTRLKLHEGFGATWNDVLLEFLDSSPRLEVLTLVQDDGRNDDFILGNYPVPSCVSSQLKVINLEYYTGSRMEIGMVKYFLKNANLLEQMVIHRSQSNTARETEKLNLMKASEACSISFKILMFDK</sequence>
<dbReference type="InterPro" id="IPR036047">
    <property type="entry name" value="F-box-like_dom_sf"/>
</dbReference>